<gene>
    <name evidence="2" type="ORF">ARMGADRAFT_431679</name>
</gene>
<proteinExistence type="predicted"/>
<evidence type="ECO:0000256" key="1">
    <source>
        <dbReference type="SAM" id="MobiDB-lite"/>
    </source>
</evidence>
<reference evidence="3" key="1">
    <citation type="journal article" date="2017" name="Nat. Ecol. Evol.">
        <title>Genome expansion and lineage-specific genetic innovations in the forest pathogenic fungi Armillaria.</title>
        <authorList>
            <person name="Sipos G."/>
            <person name="Prasanna A.N."/>
            <person name="Walter M.C."/>
            <person name="O'Connor E."/>
            <person name="Balint B."/>
            <person name="Krizsan K."/>
            <person name="Kiss B."/>
            <person name="Hess J."/>
            <person name="Varga T."/>
            <person name="Slot J."/>
            <person name="Riley R."/>
            <person name="Boka B."/>
            <person name="Rigling D."/>
            <person name="Barry K."/>
            <person name="Lee J."/>
            <person name="Mihaltcheva S."/>
            <person name="LaButti K."/>
            <person name="Lipzen A."/>
            <person name="Waldron R."/>
            <person name="Moloney N.M."/>
            <person name="Sperisen C."/>
            <person name="Kredics L."/>
            <person name="Vagvoelgyi C."/>
            <person name="Patrignani A."/>
            <person name="Fitzpatrick D."/>
            <person name="Nagy I."/>
            <person name="Doyle S."/>
            <person name="Anderson J.B."/>
            <person name="Grigoriev I.V."/>
            <person name="Gueldener U."/>
            <person name="Muensterkoetter M."/>
            <person name="Nagy L.G."/>
        </authorList>
    </citation>
    <scope>NUCLEOTIDE SEQUENCE [LARGE SCALE GENOMIC DNA]</scope>
    <source>
        <strain evidence="3">Ar21-2</strain>
    </source>
</reference>
<protein>
    <submittedName>
        <fullName evidence="2">Uncharacterized protein</fullName>
    </submittedName>
</protein>
<organism evidence="2 3">
    <name type="scientific">Armillaria gallica</name>
    <name type="common">Bulbous honey fungus</name>
    <name type="synonym">Armillaria bulbosa</name>
    <dbReference type="NCBI Taxonomy" id="47427"/>
    <lineage>
        <taxon>Eukaryota</taxon>
        <taxon>Fungi</taxon>
        <taxon>Dikarya</taxon>
        <taxon>Basidiomycota</taxon>
        <taxon>Agaricomycotina</taxon>
        <taxon>Agaricomycetes</taxon>
        <taxon>Agaricomycetidae</taxon>
        <taxon>Agaricales</taxon>
        <taxon>Marasmiineae</taxon>
        <taxon>Physalacriaceae</taxon>
        <taxon>Armillaria</taxon>
    </lineage>
</organism>
<sequence length="171" mass="18687">MMVPYLRNTFSRRYLRRRDELIKPPLALHRLLLHPFIGSAERPNMRRPEKNSQADGPRLPPTPADIDVPYCLAAREPANEPQNKLRGGASRRGAAKDQSEGVCGGSISGATSGRRLNLALLGLFPSPPITTIQIVFPDAYDKDAVSVSSNIETTRQDTLSGSTKANTLVDP</sequence>
<dbReference type="InParanoid" id="A0A2H3D2R8"/>
<evidence type="ECO:0000313" key="3">
    <source>
        <dbReference type="Proteomes" id="UP000217790"/>
    </source>
</evidence>
<dbReference type="Proteomes" id="UP000217790">
    <property type="component" value="Unassembled WGS sequence"/>
</dbReference>
<dbReference type="AlphaFoldDB" id="A0A2H3D2R8"/>
<dbReference type="EMBL" id="KZ293673">
    <property type="protein sequence ID" value="PBK88380.1"/>
    <property type="molecule type" value="Genomic_DNA"/>
</dbReference>
<name>A0A2H3D2R8_ARMGA</name>
<feature type="compositionally biased region" description="Basic and acidic residues" evidence="1">
    <location>
        <begin position="43"/>
        <end position="52"/>
    </location>
</feature>
<keyword evidence="3" id="KW-1185">Reference proteome</keyword>
<accession>A0A2H3D2R8</accession>
<evidence type="ECO:0000313" key="2">
    <source>
        <dbReference type="EMBL" id="PBK88380.1"/>
    </source>
</evidence>
<feature type="region of interest" description="Disordered" evidence="1">
    <location>
        <begin position="41"/>
        <end position="103"/>
    </location>
</feature>